<dbReference type="EMBL" id="CP020715">
    <property type="protein sequence ID" value="ARJ06302.1"/>
    <property type="molecule type" value="Genomic_DNA"/>
</dbReference>
<protein>
    <submittedName>
        <fullName evidence="1">Uncharacterized protein</fullName>
    </submittedName>
</protein>
<dbReference type="STRING" id="1619308.B5808_14590"/>
<sequence length="175" mass="19741">MEPEILAAHDGFVVRRTVEEDWAEVRALRLEMLDDTPLAYLETTEHARGRRERDWRERAREGSSPEAITAVAITADGRWVASMTSKIPLGMRRPYLLGVYVAPGFRGSGGVTDAVLAEIERWAAERGDVLMLDVHERNDRARAAYRKRGWVETGHTFPYPLAAGGLEVEMLKPLR</sequence>
<gene>
    <name evidence="1" type="ORF">B5808_14590</name>
</gene>
<name>A0A1X9LPC8_9MICO</name>
<proteinExistence type="predicted"/>
<dbReference type="Proteomes" id="UP000192775">
    <property type="component" value="Chromosome"/>
</dbReference>
<dbReference type="GO" id="GO:0016747">
    <property type="term" value="F:acyltransferase activity, transferring groups other than amino-acyl groups"/>
    <property type="evidence" value="ECO:0007669"/>
    <property type="project" value="InterPro"/>
</dbReference>
<dbReference type="KEGG" id="cphy:B5808_14590"/>
<dbReference type="AlphaFoldDB" id="A0A1X9LPC8"/>
<reference evidence="1 2" key="1">
    <citation type="submission" date="2017-04" db="EMBL/GenBank/DDBJ databases">
        <authorList>
            <person name="Afonso C.L."/>
            <person name="Miller P.J."/>
            <person name="Scott M.A."/>
            <person name="Spackman E."/>
            <person name="Goraichik I."/>
            <person name="Dimitrov K.M."/>
            <person name="Suarez D.L."/>
            <person name="Swayne D.E."/>
        </authorList>
    </citation>
    <scope>NUCLEOTIDE SEQUENCE [LARGE SCALE GENOMIC DNA]</scope>
    <source>
        <strain evidence="2">XA(T)</strain>
    </source>
</reference>
<dbReference type="RefSeq" id="WP_085020440.1">
    <property type="nucleotide sequence ID" value="NZ_BMHD01000001.1"/>
</dbReference>
<dbReference type="SUPFAM" id="SSF55729">
    <property type="entry name" value="Acyl-CoA N-acyltransferases (Nat)"/>
    <property type="match status" value="1"/>
</dbReference>
<evidence type="ECO:0000313" key="1">
    <source>
        <dbReference type="EMBL" id="ARJ06302.1"/>
    </source>
</evidence>
<keyword evidence="2" id="KW-1185">Reference proteome</keyword>
<dbReference type="Gene3D" id="3.40.630.30">
    <property type="match status" value="1"/>
</dbReference>
<evidence type="ECO:0000313" key="2">
    <source>
        <dbReference type="Proteomes" id="UP000192775"/>
    </source>
</evidence>
<dbReference type="InterPro" id="IPR016181">
    <property type="entry name" value="Acyl_CoA_acyltransferase"/>
</dbReference>
<organism evidence="1 2">
    <name type="scientific">Cnuibacter physcomitrellae</name>
    <dbReference type="NCBI Taxonomy" id="1619308"/>
    <lineage>
        <taxon>Bacteria</taxon>
        <taxon>Bacillati</taxon>
        <taxon>Actinomycetota</taxon>
        <taxon>Actinomycetes</taxon>
        <taxon>Micrococcales</taxon>
        <taxon>Microbacteriaceae</taxon>
        <taxon>Cnuibacter</taxon>
    </lineage>
</organism>
<dbReference type="PROSITE" id="PS51186">
    <property type="entry name" value="GNAT"/>
    <property type="match status" value="1"/>
</dbReference>
<dbReference type="InterPro" id="IPR000182">
    <property type="entry name" value="GNAT_dom"/>
</dbReference>
<dbReference type="Pfam" id="PF00583">
    <property type="entry name" value="Acetyltransf_1"/>
    <property type="match status" value="1"/>
</dbReference>
<dbReference type="CDD" id="cd04301">
    <property type="entry name" value="NAT_SF"/>
    <property type="match status" value="1"/>
</dbReference>
<accession>A0A1X9LPC8</accession>